<sequence length="442" mass="51012">MLPGNFSEISTWLIFAFGLYYFFKNKNFKDENIINFKALIFALSINVIQLITMVYFQPRIATLPASAANPGVFHAWLDFTVVELIIVMIFLIVRQNIYSDKALIKFFKVFIMTFIIYMVAVLLPQLIGTLTKVIDPLLNVIGKLFEQRWQGRNFYVHGSYVTSLRRINGFAPEAGYLASQIGIVFIPVILACIKNEYDFFGKYWHKVRMYWILLILSIIVLFFAKTSTGFYIIGITALMLLFCISKKDRHIVYIFAGVAVGILLVGYIFVSPIRDLIDQYLFHKTGTSNRIGGTKGLLYTFLHYPITGVGNSMTNYFLLKYVPWSTRFNSEYFAVYSASGYPILSNFMGWFAQFGLIIMAPITVYIVKKVKDARLILSKSNDILDDSTQKLYRTVMNSFVFFLIMYLCLSPLIFTWNENYYVIMFFVYVVTISRLKSKLGLK</sequence>
<comment type="caution">
    <text evidence="2">The sequence shown here is derived from an EMBL/GenBank/DDBJ whole genome shotgun (WGS) entry which is preliminary data.</text>
</comment>
<feature type="transmembrane region" description="Helical" evidence="1">
    <location>
        <begin position="106"/>
        <end position="127"/>
    </location>
</feature>
<dbReference type="EMBL" id="AZFE01000031">
    <property type="protein sequence ID" value="KRL55110.1"/>
    <property type="molecule type" value="Genomic_DNA"/>
</dbReference>
<feature type="transmembrane region" description="Helical" evidence="1">
    <location>
        <begin position="174"/>
        <end position="193"/>
    </location>
</feature>
<reference evidence="2 3" key="1">
    <citation type="journal article" date="2015" name="Genome Announc.">
        <title>Expanding the biotechnology potential of lactobacilli through comparative genomics of 213 strains and associated genera.</title>
        <authorList>
            <person name="Sun Z."/>
            <person name="Harris H.M."/>
            <person name="McCann A."/>
            <person name="Guo C."/>
            <person name="Argimon S."/>
            <person name="Zhang W."/>
            <person name="Yang X."/>
            <person name="Jeffery I.B."/>
            <person name="Cooney J.C."/>
            <person name="Kagawa T.F."/>
            <person name="Liu W."/>
            <person name="Song Y."/>
            <person name="Salvetti E."/>
            <person name="Wrobel A."/>
            <person name="Rasinkangas P."/>
            <person name="Parkhill J."/>
            <person name="Rea M.C."/>
            <person name="O'Sullivan O."/>
            <person name="Ritari J."/>
            <person name="Douillard F.P."/>
            <person name="Paul Ross R."/>
            <person name="Yang R."/>
            <person name="Briner A.E."/>
            <person name="Felis G.E."/>
            <person name="de Vos W.M."/>
            <person name="Barrangou R."/>
            <person name="Klaenhammer T.R."/>
            <person name="Caufield P.W."/>
            <person name="Cui Y."/>
            <person name="Zhang H."/>
            <person name="O'Toole P.W."/>
        </authorList>
    </citation>
    <scope>NUCLEOTIDE SEQUENCE [LARGE SCALE GENOMIC DNA]</scope>
    <source>
        <strain evidence="2 3">DSM 15707</strain>
    </source>
</reference>
<feature type="transmembrane region" description="Helical" evidence="1">
    <location>
        <begin position="420"/>
        <end position="437"/>
    </location>
</feature>
<proteinExistence type="predicted"/>
<keyword evidence="1" id="KW-0812">Transmembrane</keyword>
<feature type="transmembrane region" description="Helical" evidence="1">
    <location>
        <begin position="395"/>
        <end position="414"/>
    </location>
</feature>
<dbReference type="PATRIC" id="fig|1423778.4.peg.737"/>
<keyword evidence="1" id="KW-1133">Transmembrane helix</keyword>
<dbReference type="AlphaFoldDB" id="A0A0R1REA7"/>
<feature type="transmembrane region" description="Helical" evidence="1">
    <location>
        <begin position="76"/>
        <end position="94"/>
    </location>
</feature>
<dbReference type="Proteomes" id="UP000051697">
    <property type="component" value="Unassembled WGS sequence"/>
</dbReference>
<protein>
    <recommendedName>
        <fullName evidence="4">O-antigen polymerase</fullName>
    </recommendedName>
</protein>
<dbReference type="STRING" id="1423778.FC70_GL000706"/>
<feature type="transmembrane region" description="Helical" evidence="1">
    <location>
        <begin position="35"/>
        <end position="56"/>
    </location>
</feature>
<evidence type="ECO:0000313" key="2">
    <source>
        <dbReference type="EMBL" id="KRL55110.1"/>
    </source>
</evidence>
<name>A0A0R1REA7_9LACO</name>
<gene>
    <name evidence="2" type="ORF">FC70_GL000706</name>
</gene>
<feature type="transmembrane region" description="Helical" evidence="1">
    <location>
        <begin position="251"/>
        <end position="270"/>
    </location>
</feature>
<feature type="transmembrane region" description="Helical" evidence="1">
    <location>
        <begin position="6"/>
        <end position="23"/>
    </location>
</feature>
<keyword evidence="1" id="KW-0472">Membrane</keyword>
<organism evidence="2 3">
    <name type="scientific">Paucilactobacillus oligofermentans DSM 15707 = LMG 22743</name>
    <dbReference type="NCBI Taxonomy" id="1423778"/>
    <lineage>
        <taxon>Bacteria</taxon>
        <taxon>Bacillati</taxon>
        <taxon>Bacillota</taxon>
        <taxon>Bacilli</taxon>
        <taxon>Lactobacillales</taxon>
        <taxon>Lactobacillaceae</taxon>
        <taxon>Paucilactobacillus</taxon>
    </lineage>
</organism>
<accession>A0A0R1REA7</accession>
<feature type="transmembrane region" description="Helical" evidence="1">
    <location>
        <begin position="347"/>
        <end position="367"/>
    </location>
</feature>
<keyword evidence="3" id="KW-1185">Reference proteome</keyword>
<evidence type="ECO:0000313" key="3">
    <source>
        <dbReference type="Proteomes" id="UP000051697"/>
    </source>
</evidence>
<evidence type="ECO:0008006" key="4">
    <source>
        <dbReference type="Google" id="ProtNLM"/>
    </source>
</evidence>
<evidence type="ECO:0000256" key="1">
    <source>
        <dbReference type="SAM" id="Phobius"/>
    </source>
</evidence>